<dbReference type="GO" id="GO:0005829">
    <property type="term" value="C:cytosol"/>
    <property type="evidence" value="ECO:0007669"/>
    <property type="project" value="TreeGrafter"/>
</dbReference>
<dbReference type="InterPro" id="IPR013785">
    <property type="entry name" value="Aldolase_TIM"/>
</dbReference>
<dbReference type="SUPFAM" id="SSF51351">
    <property type="entry name" value="Triosephosphate isomerase (TIM)"/>
    <property type="match status" value="1"/>
</dbReference>
<keyword evidence="4" id="KW-0312">Gluconeogenesis</keyword>
<dbReference type="InterPro" id="IPR035990">
    <property type="entry name" value="TIM_sf"/>
</dbReference>
<dbReference type="GO" id="GO:0046166">
    <property type="term" value="P:glyceraldehyde-3-phosphate biosynthetic process"/>
    <property type="evidence" value="ECO:0007669"/>
    <property type="project" value="TreeGrafter"/>
</dbReference>
<accession>A0AAV9IAN9</accession>
<comment type="caution">
    <text evidence="5">The sequence shown here is derived from an EMBL/GenBank/DDBJ whole genome shotgun (WGS) entry which is preliminary data.</text>
</comment>
<proteinExistence type="inferred from homology"/>
<comment type="pathway">
    <text evidence="4">Carbohydrate biosynthesis; gluconeogenesis.</text>
</comment>
<dbReference type="InterPro" id="IPR000652">
    <property type="entry name" value="Triosephosphate_isomerase"/>
</dbReference>
<keyword evidence="4" id="KW-0324">Glycolysis</keyword>
<sequence>MQQSPMFVTNTTLLGNKHFLHIFHRKPFPVRGTKRCFNSTSVFFMSASNRHFFVGGNWKCNGSKKSIRELADLVNGIQLEPNSGTQVVCAPPFPYLDFVRSLLKKEVGVAAQNCWIHGNGAYTGEVSVDMLLDLGVEWVILGHSERRHIPELHESDETIAQKTKRALDSGLGVILCIGELLQEREEGKTLDVCKRQLGAVAKVVKDWEKVVVAYEPVWAIGTGKVATPEQAQEVHAVVRKWFSETVSPQVADKIRIIYGGSVNGQNCNLLAGQKDIDGFLVGGASLKPEFANIVSSHSHSQTRV</sequence>
<name>A0AAV9IAN9_9RHOD</name>
<evidence type="ECO:0000256" key="4">
    <source>
        <dbReference type="RuleBase" id="RU363013"/>
    </source>
</evidence>
<dbReference type="EMBL" id="JANCYU010000023">
    <property type="protein sequence ID" value="KAK4524341.1"/>
    <property type="molecule type" value="Genomic_DNA"/>
</dbReference>
<dbReference type="PROSITE" id="PS51440">
    <property type="entry name" value="TIM_2"/>
    <property type="match status" value="1"/>
</dbReference>
<dbReference type="PANTHER" id="PTHR21139">
    <property type="entry name" value="TRIOSEPHOSPHATE ISOMERASE"/>
    <property type="match status" value="1"/>
</dbReference>
<dbReference type="FunFam" id="3.20.20.70:FF:000025">
    <property type="entry name" value="Triosephosphate isomerase"/>
    <property type="match status" value="1"/>
</dbReference>
<evidence type="ECO:0000313" key="5">
    <source>
        <dbReference type="EMBL" id="KAK4524341.1"/>
    </source>
</evidence>
<dbReference type="EC" id="5.3.1.1" evidence="4"/>
<comment type="subunit">
    <text evidence="2">Homodimer.</text>
</comment>
<dbReference type="Pfam" id="PF00121">
    <property type="entry name" value="TIM"/>
    <property type="match status" value="1"/>
</dbReference>
<dbReference type="InterPro" id="IPR022896">
    <property type="entry name" value="TrioseP_Isoase_bac/euk"/>
</dbReference>
<dbReference type="GO" id="GO:0004807">
    <property type="term" value="F:triose-phosphate isomerase activity"/>
    <property type="evidence" value="ECO:0007669"/>
    <property type="project" value="UniProtKB-EC"/>
</dbReference>
<dbReference type="PROSITE" id="PS00171">
    <property type="entry name" value="TIM_1"/>
    <property type="match status" value="1"/>
</dbReference>
<dbReference type="GO" id="GO:0006096">
    <property type="term" value="P:glycolytic process"/>
    <property type="evidence" value="ECO:0007669"/>
    <property type="project" value="UniProtKB-KW"/>
</dbReference>
<dbReference type="InterPro" id="IPR020861">
    <property type="entry name" value="Triosephosphate_isomerase_AS"/>
</dbReference>
<evidence type="ECO:0000256" key="3">
    <source>
        <dbReference type="ARBA" id="ARBA00023235"/>
    </source>
</evidence>
<comment type="similarity">
    <text evidence="1 4">Belongs to the triosephosphate isomerase family.</text>
</comment>
<dbReference type="GO" id="GO:0006094">
    <property type="term" value="P:gluconeogenesis"/>
    <property type="evidence" value="ECO:0007669"/>
    <property type="project" value="UniProtKB-KW"/>
</dbReference>
<gene>
    <name evidence="5" type="ORF">GAYE_SCF03G2241</name>
</gene>
<dbReference type="Proteomes" id="UP001300502">
    <property type="component" value="Unassembled WGS sequence"/>
</dbReference>
<dbReference type="NCBIfam" id="TIGR00419">
    <property type="entry name" value="tim"/>
    <property type="match status" value="1"/>
</dbReference>
<dbReference type="Gene3D" id="3.20.20.70">
    <property type="entry name" value="Aldolase class I"/>
    <property type="match status" value="1"/>
</dbReference>
<dbReference type="AlphaFoldDB" id="A0AAV9IAN9"/>
<dbReference type="PANTHER" id="PTHR21139:SF2">
    <property type="entry name" value="TRIOSEPHOSPHATE ISOMERASE"/>
    <property type="match status" value="1"/>
</dbReference>
<evidence type="ECO:0000256" key="2">
    <source>
        <dbReference type="ARBA" id="ARBA00011738"/>
    </source>
</evidence>
<dbReference type="HAMAP" id="MF_00147_B">
    <property type="entry name" value="TIM_B"/>
    <property type="match status" value="1"/>
</dbReference>
<evidence type="ECO:0000256" key="1">
    <source>
        <dbReference type="ARBA" id="ARBA00007422"/>
    </source>
</evidence>
<protein>
    <recommendedName>
        <fullName evidence="4">Triosephosphate isomerase</fullName>
        <ecNumber evidence="4">5.3.1.1</ecNumber>
    </recommendedName>
</protein>
<organism evidence="5 6">
    <name type="scientific">Galdieria yellowstonensis</name>
    <dbReference type="NCBI Taxonomy" id="3028027"/>
    <lineage>
        <taxon>Eukaryota</taxon>
        <taxon>Rhodophyta</taxon>
        <taxon>Bangiophyceae</taxon>
        <taxon>Galdieriales</taxon>
        <taxon>Galdieriaceae</taxon>
        <taxon>Galdieria</taxon>
    </lineage>
</organism>
<comment type="pathway">
    <text evidence="4">Carbohydrate degradation; glycolysis; D-glyceraldehyde 3-phosphate from glycerone phosphate: step 1/1.</text>
</comment>
<reference evidence="5 6" key="1">
    <citation type="submission" date="2022-07" db="EMBL/GenBank/DDBJ databases">
        <title>Genome-wide signatures of adaptation to extreme environments.</title>
        <authorList>
            <person name="Cho C.H."/>
            <person name="Yoon H.S."/>
        </authorList>
    </citation>
    <scope>NUCLEOTIDE SEQUENCE [LARGE SCALE GENOMIC DNA]</scope>
    <source>
        <strain evidence="5 6">108.79 E11</strain>
    </source>
</reference>
<dbReference type="GO" id="GO:0019563">
    <property type="term" value="P:glycerol catabolic process"/>
    <property type="evidence" value="ECO:0007669"/>
    <property type="project" value="TreeGrafter"/>
</dbReference>
<dbReference type="CDD" id="cd00311">
    <property type="entry name" value="TIM"/>
    <property type="match status" value="1"/>
</dbReference>
<keyword evidence="6" id="KW-1185">Reference proteome</keyword>
<keyword evidence="3 4" id="KW-0413">Isomerase</keyword>
<comment type="catalytic activity">
    <reaction evidence="4">
        <text>D-glyceraldehyde 3-phosphate = dihydroxyacetone phosphate</text>
        <dbReference type="Rhea" id="RHEA:18585"/>
        <dbReference type="ChEBI" id="CHEBI:57642"/>
        <dbReference type="ChEBI" id="CHEBI:59776"/>
        <dbReference type="EC" id="5.3.1.1"/>
    </reaction>
</comment>
<evidence type="ECO:0000313" key="6">
    <source>
        <dbReference type="Proteomes" id="UP001300502"/>
    </source>
</evidence>